<feature type="domain" description="Methyltransferase type 11" evidence="1">
    <location>
        <begin position="45"/>
        <end position="138"/>
    </location>
</feature>
<dbReference type="OrthoDB" id="11691at2157"/>
<reference evidence="2 3" key="1">
    <citation type="submission" date="2021-01" db="EMBL/GenBank/DDBJ databases">
        <title>Genome Sequence and Methylation Pattern of Haloterrigena salifodinae BOL5-1, An Extremely Halophilic Archaeon from a Bolivian Salt Mine.</title>
        <authorList>
            <person name="DasSarma P."/>
            <person name="Anton B.P."/>
            <person name="DasSarma S.L."/>
            <person name="von Ehrenheim H.A.L."/>
            <person name="Martinez F.L."/>
            <person name="Guzman D."/>
            <person name="Roberts R.J."/>
            <person name="DasSarma S."/>
        </authorList>
    </citation>
    <scope>NUCLEOTIDE SEQUENCE [LARGE SCALE GENOMIC DNA]</scope>
    <source>
        <strain evidence="2 3">BOL5-1</strain>
    </source>
</reference>
<organism evidence="2 3">
    <name type="scientific">Haloterrigena salifodinae</name>
    <dbReference type="NCBI Taxonomy" id="2675099"/>
    <lineage>
        <taxon>Archaea</taxon>
        <taxon>Methanobacteriati</taxon>
        <taxon>Methanobacteriota</taxon>
        <taxon>Stenosarchaea group</taxon>
        <taxon>Halobacteria</taxon>
        <taxon>Halobacteriales</taxon>
        <taxon>Natrialbaceae</taxon>
        <taxon>Haloterrigena</taxon>
    </lineage>
</organism>
<evidence type="ECO:0000313" key="3">
    <source>
        <dbReference type="Proteomes" id="UP000637819"/>
    </source>
</evidence>
<sequence length="206" mass="23057">MDELSRTLEEYESDADAYVRKYCTESVAALYGDPFFDALAGDRLLDVGCGPGSDVSTFDAAGYDAVGLDLTASFLRAARDREPTAPFVRGDMRDLPFEDGAFDGVWSSASFLHVPRSDATATLREFRRVLRPDGVVFCLVKRTPTTPDESRDRHFEYYRPDEIRALLERAAFEPVRVETEENWIRTLARVGTTEATRVAGDPERSP</sequence>
<dbReference type="InterPro" id="IPR013216">
    <property type="entry name" value="Methyltransf_11"/>
</dbReference>
<dbReference type="PANTHER" id="PTHR43861">
    <property type="entry name" value="TRANS-ACONITATE 2-METHYLTRANSFERASE-RELATED"/>
    <property type="match status" value="1"/>
</dbReference>
<dbReference type="GO" id="GO:0008757">
    <property type="term" value="F:S-adenosylmethionine-dependent methyltransferase activity"/>
    <property type="evidence" value="ECO:0007669"/>
    <property type="project" value="InterPro"/>
</dbReference>
<dbReference type="EMBL" id="CP069188">
    <property type="protein sequence ID" value="QRV17279.1"/>
    <property type="molecule type" value="Genomic_DNA"/>
</dbReference>
<evidence type="ECO:0000259" key="1">
    <source>
        <dbReference type="Pfam" id="PF08241"/>
    </source>
</evidence>
<dbReference type="Gene3D" id="3.40.50.150">
    <property type="entry name" value="Vaccinia Virus protein VP39"/>
    <property type="match status" value="1"/>
</dbReference>
<evidence type="ECO:0000313" key="2">
    <source>
        <dbReference type="EMBL" id="QRV17279.1"/>
    </source>
</evidence>
<dbReference type="PANTHER" id="PTHR43861:SF1">
    <property type="entry name" value="TRANS-ACONITATE 2-METHYLTRANSFERASE"/>
    <property type="match status" value="1"/>
</dbReference>
<dbReference type="Proteomes" id="UP000637819">
    <property type="component" value="Chromosome"/>
</dbReference>
<dbReference type="SUPFAM" id="SSF53335">
    <property type="entry name" value="S-adenosyl-L-methionine-dependent methyltransferases"/>
    <property type="match status" value="1"/>
</dbReference>
<dbReference type="KEGG" id="hsal:JMJ58_07490"/>
<name>A0A8T8E6B6_9EURY</name>
<dbReference type="InterPro" id="IPR029063">
    <property type="entry name" value="SAM-dependent_MTases_sf"/>
</dbReference>
<gene>
    <name evidence="2" type="ORF">JMJ58_07490</name>
</gene>
<keyword evidence="3" id="KW-1185">Reference proteome</keyword>
<dbReference type="CDD" id="cd02440">
    <property type="entry name" value="AdoMet_MTases"/>
    <property type="match status" value="1"/>
</dbReference>
<proteinExistence type="predicted"/>
<protein>
    <submittedName>
        <fullName evidence="2">Class I SAM-dependent methyltransferase</fullName>
    </submittedName>
</protein>
<dbReference type="GO" id="GO:0032259">
    <property type="term" value="P:methylation"/>
    <property type="evidence" value="ECO:0007669"/>
    <property type="project" value="UniProtKB-KW"/>
</dbReference>
<dbReference type="Pfam" id="PF08241">
    <property type="entry name" value="Methyltransf_11"/>
    <property type="match status" value="1"/>
</dbReference>
<accession>A0A8T8E6B6</accession>
<keyword evidence="2" id="KW-0489">Methyltransferase</keyword>
<keyword evidence="2" id="KW-0808">Transferase</keyword>
<dbReference type="AlphaFoldDB" id="A0A8T8E6B6"/>